<dbReference type="RefSeq" id="WP_015186121.1">
    <property type="nucleotide sequence ID" value="NC_019739.1"/>
</dbReference>
<dbReference type="AlphaFoldDB" id="K9WQB9"/>
<dbReference type="HOGENOM" id="CLU_2343975_0_0_3"/>
<dbReference type="InterPro" id="IPR036736">
    <property type="entry name" value="ACP-like_sf"/>
</dbReference>
<geneLocation type="plasmid" evidence="2 3">
    <name>pMIC7113.01</name>
</geneLocation>
<keyword evidence="2" id="KW-0614">Plasmid</keyword>
<feature type="domain" description="Carrier" evidence="1">
    <location>
        <begin position="1"/>
        <end position="90"/>
    </location>
</feature>
<gene>
    <name evidence="2" type="ORF">Mic7113_6412</name>
</gene>
<dbReference type="EMBL" id="CP003631">
    <property type="protein sequence ID" value="AFZ21994.1"/>
    <property type="molecule type" value="Genomic_DNA"/>
</dbReference>
<dbReference type="InterPro" id="IPR009081">
    <property type="entry name" value="PP-bd_ACP"/>
</dbReference>
<evidence type="ECO:0000313" key="3">
    <source>
        <dbReference type="Proteomes" id="UP000010471"/>
    </source>
</evidence>
<dbReference type="Gene3D" id="1.10.1200.10">
    <property type="entry name" value="ACP-like"/>
    <property type="match status" value="1"/>
</dbReference>
<dbReference type="KEGG" id="mic:Mic7113_6412"/>
<keyword evidence="3" id="KW-1185">Reference proteome</keyword>
<dbReference type="OrthoDB" id="9181017at2"/>
<reference evidence="2 3" key="1">
    <citation type="submission" date="2012-06" db="EMBL/GenBank/DDBJ databases">
        <title>Finished plasmid 1 of genome of Microcoleus sp. PCC 7113.</title>
        <authorList>
            <consortium name="US DOE Joint Genome Institute"/>
            <person name="Gugger M."/>
            <person name="Coursin T."/>
            <person name="Rippka R."/>
            <person name="Tandeau De Marsac N."/>
            <person name="Huntemann M."/>
            <person name="Wei C.-L."/>
            <person name="Han J."/>
            <person name="Detter J.C."/>
            <person name="Han C."/>
            <person name="Tapia R."/>
            <person name="Chen A."/>
            <person name="Kyrpides N."/>
            <person name="Mavromatis K."/>
            <person name="Markowitz V."/>
            <person name="Szeto E."/>
            <person name="Ivanova N."/>
            <person name="Pagani I."/>
            <person name="Pati A."/>
            <person name="Goodwin L."/>
            <person name="Nordberg H.P."/>
            <person name="Cantor M.N."/>
            <person name="Hua S.X."/>
            <person name="Woyke T."/>
            <person name="Kerfeld C.A."/>
        </authorList>
    </citation>
    <scope>NUCLEOTIDE SEQUENCE [LARGE SCALE GENOMIC DNA]</scope>
    <source>
        <strain evidence="2 3">PCC 7113</strain>
        <plasmid evidence="2 3">pMIC7113.01</plasmid>
    </source>
</reference>
<evidence type="ECO:0000259" key="1">
    <source>
        <dbReference type="PROSITE" id="PS50075"/>
    </source>
</evidence>
<accession>K9WQB9</accession>
<sequence>MSPEDVEVKLIEVFQEIQSDSGYQATQITGTTCPMTDLEGFDSLLCIEAIGMLADRLDVEIPNNNNIFLSKDGKRWLTIEESVAVVCEIVNRGET</sequence>
<name>K9WQB9_9CYAN</name>
<dbReference type="Proteomes" id="UP000010471">
    <property type="component" value="Plasmid pMIC7113.01"/>
</dbReference>
<protein>
    <recommendedName>
        <fullName evidence="1">Carrier domain-containing protein</fullName>
    </recommendedName>
</protein>
<dbReference type="PROSITE" id="PS50075">
    <property type="entry name" value="CARRIER"/>
    <property type="match status" value="1"/>
</dbReference>
<evidence type="ECO:0000313" key="2">
    <source>
        <dbReference type="EMBL" id="AFZ21994.1"/>
    </source>
</evidence>
<organism evidence="2 3">
    <name type="scientific">Allocoleopsis franciscana PCC 7113</name>
    <dbReference type="NCBI Taxonomy" id="1173027"/>
    <lineage>
        <taxon>Bacteria</taxon>
        <taxon>Bacillati</taxon>
        <taxon>Cyanobacteriota</taxon>
        <taxon>Cyanophyceae</taxon>
        <taxon>Coleofasciculales</taxon>
        <taxon>Coleofasciculaceae</taxon>
        <taxon>Allocoleopsis</taxon>
        <taxon>Allocoleopsis franciscana</taxon>
    </lineage>
</organism>
<proteinExistence type="predicted"/>